<accession>A0A379AWB6</accession>
<dbReference type="InterPro" id="IPR041519">
    <property type="entry name" value="HEPN_RiboL-PSP"/>
</dbReference>
<evidence type="ECO:0000313" key="3">
    <source>
        <dbReference type="EMBL" id="SUB26012.1"/>
    </source>
</evidence>
<feature type="domain" description="RiboL-PSP-HEPN" evidence="2">
    <location>
        <begin position="25"/>
        <end position="198"/>
    </location>
</feature>
<dbReference type="Proteomes" id="UP000294683">
    <property type="component" value="Unassembled WGS sequence"/>
</dbReference>
<evidence type="ECO:0000313" key="5">
    <source>
        <dbReference type="Proteomes" id="UP000255113"/>
    </source>
</evidence>
<protein>
    <recommendedName>
        <fullName evidence="2">RiboL-PSP-HEPN domain-containing protein</fullName>
    </recommendedName>
</protein>
<evidence type="ECO:0000259" key="2">
    <source>
        <dbReference type="Pfam" id="PF18735"/>
    </source>
</evidence>
<name>A0A379AWB6_AVIGA</name>
<dbReference type="RefSeq" id="WP_115261343.1">
    <property type="nucleotide sequence ID" value="NZ_SNXJ01000009.1"/>
</dbReference>
<reference evidence="4 6" key="2">
    <citation type="submission" date="2019-03" db="EMBL/GenBank/DDBJ databases">
        <title>Genomic Encyclopedia of Type Strains, Phase IV (KMG-IV): sequencing the most valuable type-strain genomes for metagenomic binning, comparative biology and taxonomic classification.</title>
        <authorList>
            <person name="Goeker M."/>
        </authorList>
    </citation>
    <scope>NUCLEOTIDE SEQUENCE [LARGE SCALE GENOMIC DNA]</scope>
    <source>
        <strain evidence="4 6">DSM 17481</strain>
    </source>
</reference>
<gene>
    <name evidence="4" type="ORF">EV689_10933</name>
    <name evidence="3" type="ORF">NCTC11188_00343</name>
</gene>
<organism evidence="3 5">
    <name type="scientific">Avibacterium gallinarum</name>
    <name type="common">Pasteurella gallinarum</name>
    <dbReference type="NCBI Taxonomy" id="755"/>
    <lineage>
        <taxon>Bacteria</taxon>
        <taxon>Pseudomonadati</taxon>
        <taxon>Pseudomonadota</taxon>
        <taxon>Gammaproteobacteria</taxon>
        <taxon>Pasteurellales</taxon>
        <taxon>Pasteurellaceae</taxon>
        <taxon>Avibacterium</taxon>
    </lineage>
</organism>
<keyword evidence="6" id="KW-1185">Reference proteome</keyword>
<evidence type="ECO:0000313" key="6">
    <source>
        <dbReference type="Proteomes" id="UP000294683"/>
    </source>
</evidence>
<evidence type="ECO:0000313" key="4">
    <source>
        <dbReference type="EMBL" id="TDP27774.1"/>
    </source>
</evidence>
<dbReference type="AlphaFoldDB" id="A0A379AWB6"/>
<dbReference type="Proteomes" id="UP000255113">
    <property type="component" value="Unassembled WGS sequence"/>
</dbReference>
<proteinExistence type="predicted"/>
<dbReference type="Pfam" id="PF18735">
    <property type="entry name" value="HEPN_RiboL-PSP"/>
    <property type="match status" value="1"/>
</dbReference>
<dbReference type="EMBL" id="UGSQ01000003">
    <property type="protein sequence ID" value="SUB26012.1"/>
    <property type="molecule type" value="Genomic_DNA"/>
</dbReference>
<dbReference type="EMBL" id="SNXJ01000009">
    <property type="protein sequence ID" value="TDP27774.1"/>
    <property type="molecule type" value="Genomic_DNA"/>
</dbReference>
<keyword evidence="1" id="KW-0175">Coiled coil</keyword>
<evidence type="ECO:0000256" key="1">
    <source>
        <dbReference type="SAM" id="Coils"/>
    </source>
</evidence>
<reference evidence="3 5" key="1">
    <citation type="submission" date="2018-06" db="EMBL/GenBank/DDBJ databases">
        <authorList>
            <consortium name="Pathogen Informatics"/>
            <person name="Doyle S."/>
        </authorList>
    </citation>
    <scope>NUCLEOTIDE SEQUENCE [LARGE SCALE GENOMIC DNA]</scope>
    <source>
        <strain evidence="3 5">NCTC11188</strain>
    </source>
</reference>
<sequence>MVISFESEFQDIDTKLKNLRNIVEESNNRIIKNTDELFQSNVNFFSCSYLVNLCICLESFLTSCAIKIFRRHCNYINQHNTVPKCFLKVSLNSWKGVDDTRDISHHLISIDDSIKRFLDEYKISGNVEKTIKVFKLLGINLGCHNIDSALISQVTEIVNKRNDIIHRANSASDITLSDIVSYIDIVRNYMESIYQIVSAVEYNIFGKDYKG</sequence>
<feature type="coiled-coil region" evidence="1">
    <location>
        <begin position="9"/>
        <end position="36"/>
    </location>
</feature>